<keyword evidence="3" id="KW-1003">Cell membrane</keyword>
<feature type="transmembrane region" description="Helical" evidence="7">
    <location>
        <begin position="12"/>
        <end position="32"/>
    </location>
</feature>
<reference evidence="9 10" key="1">
    <citation type="submission" date="2024-09" db="EMBL/GenBank/DDBJ databases">
        <authorList>
            <person name="Sun Q."/>
            <person name="Mori K."/>
        </authorList>
    </citation>
    <scope>NUCLEOTIDE SEQUENCE [LARGE SCALE GENOMIC DNA]</scope>
    <source>
        <strain evidence="9 10">CCM 7957</strain>
    </source>
</reference>
<dbReference type="EMBL" id="JBHLWV010000019">
    <property type="protein sequence ID" value="MFC0314947.1"/>
    <property type="molecule type" value="Genomic_DNA"/>
</dbReference>
<keyword evidence="4 7" id="KW-0812">Transmembrane</keyword>
<evidence type="ECO:0000256" key="2">
    <source>
        <dbReference type="ARBA" id="ARBA00008193"/>
    </source>
</evidence>
<dbReference type="RefSeq" id="WP_382363200.1">
    <property type="nucleotide sequence ID" value="NZ_JBHLWV010000019.1"/>
</dbReference>
<keyword evidence="5 7" id="KW-1133">Transmembrane helix</keyword>
<dbReference type="InterPro" id="IPR005115">
    <property type="entry name" value="Gly_transporter"/>
</dbReference>
<dbReference type="PANTHER" id="PTHR30506">
    <property type="entry name" value="INNER MEMBRANE PROTEIN"/>
    <property type="match status" value="1"/>
</dbReference>
<feature type="domain" description="Glycine transporter" evidence="8">
    <location>
        <begin position="16"/>
        <end position="87"/>
    </location>
</feature>
<evidence type="ECO:0000256" key="1">
    <source>
        <dbReference type="ARBA" id="ARBA00004651"/>
    </source>
</evidence>
<feature type="transmembrane region" description="Helical" evidence="7">
    <location>
        <begin position="71"/>
        <end position="91"/>
    </location>
</feature>
<evidence type="ECO:0000313" key="10">
    <source>
        <dbReference type="Proteomes" id="UP001589783"/>
    </source>
</evidence>
<protein>
    <submittedName>
        <fullName evidence="9">Trimeric intracellular cation channel family protein</fullName>
    </submittedName>
</protein>
<keyword evidence="6 7" id="KW-0472">Membrane</keyword>
<sequence length="220" mass="23336">MNRLNDAVMLLHHSGELIGTIAFAASGALMAVRRNLDVVGILLLAVATALGGGILRDITIGNTPPNAFTDMRYLIAAVLTGLLVFVWRVPARLTTWPLEITDAVGLGMFAVVGTVVAFQWGLSAPGSALLGLMTAIGGGVIRDILSGHVPSVLRPGEHLYAIPALACATVVAVLLRYTDYQAWMGLACAVIAISLRLASLKFDWHGPRPWYVTAGDDPRR</sequence>
<comment type="subcellular location">
    <subcellularLocation>
        <location evidence="1">Cell membrane</location>
        <topology evidence="1">Multi-pass membrane protein</topology>
    </subcellularLocation>
</comment>
<feature type="transmembrane region" description="Helical" evidence="7">
    <location>
        <begin position="103"/>
        <end position="122"/>
    </location>
</feature>
<evidence type="ECO:0000256" key="7">
    <source>
        <dbReference type="SAM" id="Phobius"/>
    </source>
</evidence>
<dbReference type="Proteomes" id="UP001589783">
    <property type="component" value="Unassembled WGS sequence"/>
</dbReference>
<evidence type="ECO:0000256" key="4">
    <source>
        <dbReference type="ARBA" id="ARBA00022692"/>
    </source>
</evidence>
<evidence type="ECO:0000259" key="8">
    <source>
        <dbReference type="Pfam" id="PF03458"/>
    </source>
</evidence>
<accession>A0ABV6H8Q0</accession>
<comment type="similarity">
    <text evidence="2">Belongs to the UPF0126 family.</text>
</comment>
<dbReference type="Pfam" id="PF03458">
    <property type="entry name" value="Gly_transporter"/>
    <property type="match status" value="2"/>
</dbReference>
<proteinExistence type="inferred from homology"/>
<keyword evidence="10" id="KW-1185">Reference proteome</keyword>
<gene>
    <name evidence="9" type="ORF">ACFFJD_08790</name>
</gene>
<name>A0ABV6H8Q0_9ACTN</name>
<evidence type="ECO:0000256" key="3">
    <source>
        <dbReference type="ARBA" id="ARBA00022475"/>
    </source>
</evidence>
<evidence type="ECO:0000313" key="9">
    <source>
        <dbReference type="EMBL" id="MFC0314947.1"/>
    </source>
</evidence>
<dbReference type="PANTHER" id="PTHR30506:SF3">
    <property type="entry name" value="UPF0126 INNER MEMBRANE PROTEIN YADS-RELATED"/>
    <property type="match status" value="1"/>
</dbReference>
<comment type="caution">
    <text evidence="9">The sequence shown here is derived from an EMBL/GenBank/DDBJ whole genome shotgun (WGS) entry which is preliminary data.</text>
</comment>
<organism evidence="9 10">
    <name type="scientific">Gordonia phosphorivorans</name>
    <dbReference type="NCBI Taxonomy" id="1056982"/>
    <lineage>
        <taxon>Bacteria</taxon>
        <taxon>Bacillati</taxon>
        <taxon>Actinomycetota</taxon>
        <taxon>Actinomycetes</taxon>
        <taxon>Mycobacteriales</taxon>
        <taxon>Gordoniaceae</taxon>
        <taxon>Gordonia</taxon>
    </lineage>
</organism>
<feature type="transmembrane region" description="Helical" evidence="7">
    <location>
        <begin position="39"/>
        <end position="59"/>
    </location>
</feature>
<evidence type="ECO:0000256" key="5">
    <source>
        <dbReference type="ARBA" id="ARBA00022989"/>
    </source>
</evidence>
<feature type="transmembrane region" description="Helical" evidence="7">
    <location>
        <begin position="157"/>
        <end position="175"/>
    </location>
</feature>
<evidence type="ECO:0000256" key="6">
    <source>
        <dbReference type="ARBA" id="ARBA00023136"/>
    </source>
</evidence>
<feature type="domain" description="Glycine transporter" evidence="8">
    <location>
        <begin position="100"/>
        <end position="174"/>
    </location>
</feature>
<feature type="transmembrane region" description="Helical" evidence="7">
    <location>
        <begin position="181"/>
        <end position="198"/>
    </location>
</feature>